<evidence type="ECO:0000313" key="5">
    <source>
        <dbReference type="EMBL" id="CAD7410628.1"/>
    </source>
</evidence>
<keyword evidence="2" id="KW-0206">Cytoskeleton</keyword>
<reference evidence="5" key="1">
    <citation type="submission" date="2020-11" db="EMBL/GenBank/DDBJ databases">
        <authorList>
            <person name="Tran Van P."/>
        </authorList>
    </citation>
    <scope>NUCLEOTIDE SEQUENCE</scope>
</reference>
<proteinExistence type="predicted"/>
<evidence type="ECO:0000256" key="3">
    <source>
        <dbReference type="SAM" id="MobiDB-lite"/>
    </source>
</evidence>
<dbReference type="InterPro" id="IPR018993">
    <property type="entry name" value="FOP_dimerisation-dom_N"/>
</dbReference>
<sequence length="377" mass="41487">MSEEDMELRDLVAQTLENNGTLSKIRAELRASVFLALEEQETSQTQCSLHSKSLTQFLSTRDGLLITSLVREFLEFFKLDFTLSVFDPETSHGKEYSYGGRNKLISDLDLKLNKDTYDKEPLLAQILKLSRTRPNNLTSKETKRDLDNSIEMMKLDETRILDSGTSIAPGEKNVLPTEGQLKSNKDSNYNDPMLSETRTELGHLQHSALLSNEENFSKSSCQSQVTPRDSPIERLDVLRQSDGLKLLKNTSNRVGGHVDAPRKDLLAGTSLSSLSNLPPLLGSEGKQPFSANPLKDPGIGRAKAIIDLDSGDNYEEDFNSSGSGQPKSILATDSEIEEEIGSGIDDLLSLNSGAEDLTVDKTMSSISGAADYIEDIH</sequence>
<feature type="region of interest" description="Disordered" evidence="3">
    <location>
        <begin position="165"/>
        <end position="188"/>
    </location>
</feature>
<evidence type="ECO:0000259" key="4">
    <source>
        <dbReference type="Pfam" id="PF09398"/>
    </source>
</evidence>
<dbReference type="GO" id="GO:0005813">
    <property type="term" value="C:centrosome"/>
    <property type="evidence" value="ECO:0007669"/>
    <property type="project" value="TreeGrafter"/>
</dbReference>
<dbReference type="AlphaFoldDB" id="A0A7R9D9I8"/>
<dbReference type="EMBL" id="OD004884">
    <property type="protein sequence ID" value="CAD7410628.1"/>
    <property type="molecule type" value="Genomic_DNA"/>
</dbReference>
<feature type="domain" description="FGFR1 oncogene partner (FOP) N-terminal dimerisation" evidence="4">
    <location>
        <begin position="49"/>
        <end position="128"/>
    </location>
</feature>
<dbReference type="GO" id="GO:0034453">
    <property type="term" value="P:microtubule anchoring"/>
    <property type="evidence" value="ECO:0007669"/>
    <property type="project" value="InterPro"/>
</dbReference>
<dbReference type="PANTHER" id="PTHR15431:SF9">
    <property type="entry name" value="CENTROSOMAL PROTEIN 43"/>
    <property type="match status" value="1"/>
</dbReference>
<evidence type="ECO:0000256" key="2">
    <source>
        <dbReference type="ARBA" id="ARBA00023212"/>
    </source>
</evidence>
<organism evidence="5">
    <name type="scientific">Timema poppense</name>
    <name type="common">Walking stick</name>
    <dbReference type="NCBI Taxonomy" id="170557"/>
    <lineage>
        <taxon>Eukaryota</taxon>
        <taxon>Metazoa</taxon>
        <taxon>Ecdysozoa</taxon>
        <taxon>Arthropoda</taxon>
        <taxon>Hexapoda</taxon>
        <taxon>Insecta</taxon>
        <taxon>Pterygota</taxon>
        <taxon>Neoptera</taxon>
        <taxon>Polyneoptera</taxon>
        <taxon>Phasmatodea</taxon>
        <taxon>Timematodea</taxon>
        <taxon>Timematoidea</taxon>
        <taxon>Timematidae</taxon>
        <taxon>Timema</taxon>
    </lineage>
</organism>
<gene>
    <name evidence="5" type="ORF">TPSB3V08_LOCUS7459</name>
</gene>
<accession>A0A7R9D9I8</accession>
<dbReference type="Gene3D" id="1.20.960.40">
    <property type="match status" value="1"/>
</dbReference>
<dbReference type="PANTHER" id="PTHR15431">
    <property type="entry name" value="FGFR1 ONCOGENE PARTNER/LISH DOMAIN-CONTAINING PROTEIN"/>
    <property type="match status" value="1"/>
</dbReference>
<keyword evidence="1" id="KW-0963">Cytoplasm</keyword>
<protein>
    <recommendedName>
        <fullName evidence="4">FGFR1 oncogene partner (FOP) N-terminal dimerisation domain-containing protein</fullName>
    </recommendedName>
</protein>
<dbReference type="Pfam" id="PF09398">
    <property type="entry name" value="FOP_dimer"/>
    <property type="match status" value="1"/>
</dbReference>
<evidence type="ECO:0000256" key="1">
    <source>
        <dbReference type="ARBA" id="ARBA00022490"/>
    </source>
</evidence>
<name>A0A7R9D9I8_TIMPO</name>